<name>A0A0C2VY77_9BACL</name>
<evidence type="ECO:0000256" key="1">
    <source>
        <dbReference type="SAM" id="Phobius"/>
    </source>
</evidence>
<evidence type="ECO:0000313" key="3">
    <source>
        <dbReference type="Proteomes" id="UP000031950"/>
    </source>
</evidence>
<proteinExistence type="predicted"/>
<comment type="caution">
    <text evidence="2">The sequence shown here is derived from an EMBL/GenBank/DDBJ whole genome shotgun (WGS) entry which is preliminary data.</text>
</comment>
<feature type="transmembrane region" description="Helical" evidence="1">
    <location>
        <begin position="6"/>
        <end position="26"/>
    </location>
</feature>
<dbReference type="Pfam" id="PF09577">
    <property type="entry name" value="Spore_YpjB"/>
    <property type="match status" value="1"/>
</dbReference>
<organism evidence="2 3">
    <name type="scientific">Jeotgalibacillus alimentarius</name>
    <dbReference type="NCBI Taxonomy" id="135826"/>
    <lineage>
        <taxon>Bacteria</taxon>
        <taxon>Bacillati</taxon>
        <taxon>Bacillota</taxon>
        <taxon>Bacilli</taxon>
        <taxon>Bacillales</taxon>
        <taxon>Caryophanaceae</taxon>
        <taxon>Jeotgalibacillus</taxon>
    </lineage>
</organism>
<accession>A0A0C2VY77</accession>
<keyword evidence="1" id="KW-0812">Transmembrane</keyword>
<protein>
    <submittedName>
        <fullName evidence="2">Uncharacterized protein</fullName>
    </submittedName>
</protein>
<keyword evidence="1" id="KW-1133">Transmembrane helix</keyword>
<dbReference type="Proteomes" id="UP000031950">
    <property type="component" value="Unassembled WGS sequence"/>
</dbReference>
<dbReference type="InterPro" id="IPR014231">
    <property type="entry name" value="Spore_YpjB"/>
</dbReference>
<evidence type="ECO:0000313" key="2">
    <source>
        <dbReference type="EMBL" id="KIL48918.1"/>
    </source>
</evidence>
<sequence length="43" mass="4954">MTSLSFLFLSVFTAGSIISVLGYVSWRKYDNEKKKASKRHRSN</sequence>
<dbReference type="AlphaFoldDB" id="A0A0C2VY77"/>
<gene>
    <name evidence="2" type="ORF">KP77_21290</name>
</gene>
<dbReference type="STRING" id="135826.KP77_21290"/>
<keyword evidence="3" id="KW-1185">Reference proteome</keyword>
<dbReference type="EMBL" id="JXRQ01000018">
    <property type="protein sequence ID" value="KIL48918.1"/>
    <property type="molecule type" value="Genomic_DNA"/>
</dbReference>
<keyword evidence="1" id="KW-0472">Membrane</keyword>
<dbReference type="OrthoDB" id="2988195at2"/>
<reference evidence="2 3" key="1">
    <citation type="submission" date="2015-01" db="EMBL/GenBank/DDBJ databases">
        <title>Genome sequence of Jeotgalibacillus alimentarius.</title>
        <authorList>
            <person name="Goh K.M."/>
            <person name="Chan K.-G."/>
            <person name="Yaakop A.S."/>
            <person name="Ee R."/>
            <person name="Gan H.M."/>
            <person name="Chan C.S."/>
        </authorList>
    </citation>
    <scope>NUCLEOTIDE SEQUENCE [LARGE SCALE GENOMIC DNA]</scope>
    <source>
        <strain evidence="2 3">YKJ-13</strain>
    </source>
</reference>